<reference evidence="1" key="1">
    <citation type="journal article" date="2014" name="Front. Microbiol.">
        <title>High frequency of phylogenetically diverse reductive dehalogenase-homologous genes in deep subseafloor sedimentary metagenomes.</title>
        <authorList>
            <person name="Kawai M."/>
            <person name="Futagami T."/>
            <person name="Toyoda A."/>
            <person name="Takaki Y."/>
            <person name="Nishi S."/>
            <person name="Hori S."/>
            <person name="Arai W."/>
            <person name="Tsubouchi T."/>
            <person name="Morono Y."/>
            <person name="Uchiyama I."/>
            <person name="Ito T."/>
            <person name="Fujiyama A."/>
            <person name="Inagaki F."/>
            <person name="Takami H."/>
        </authorList>
    </citation>
    <scope>NUCLEOTIDE SEQUENCE</scope>
    <source>
        <strain evidence="1">Expedition CK06-06</strain>
    </source>
</reference>
<feature type="non-terminal residue" evidence="1">
    <location>
        <position position="1"/>
    </location>
</feature>
<sequence length="249" mass="28396">FCRMDNGNTMVLRWVSVPDKIAAKIRGGIAGTERQGMIWADSFQEVTPTGEVVWEWLSYEHLDPAVDVICPLCPRSEWSHANACFVLPNGDILTTFRRTNTIAIIDKGTGDIKWRWGVGELAHPHDPTMLDNGNILVFDNGIHRNLAHPNYSRVLEINPATGKIEWEYKTNPRHHFYGSQVSGCQRLPNDNTLICEGTTGRIFEVTAEGELVWEFISPFYYDIEGYGRTNQIFRAYRYSPDYKGLQGKR</sequence>
<protein>
    <recommendedName>
        <fullName evidence="2">Aryl sulfotransferase</fullName>
    </recommendedName>
</protein>
<dbReference type="InterPro" id="IPR039535">
    <property type="entry name" value="ASST-like"/>
</dbReference>
<dbReference type="EMBL" id="BARV01032659">
    <property type="protein sequence ID" value="GAI36556.1"/>
    <property type="molecule type" value="Genomic_DNA"/>
</dbReference>
<gene>
    <name evidence="1" type="ORF">S06H3_51469</name>
</gene>
<dbReference type="InterPro" id="IPR015943">
    <property type="entry name" value="WD40/YVTN_repeat-like_dom_sf"/>
</dbReference>
<dbReference type="Gene3D" id="2.130.10.10">
    <property type="entry name" value="YVTN repeat-like/Quinoprotein amine dehydrogenase"/>
    <property type="match status" value="1"/>
</dbReference>
<name>X1P291_9ZZZZ</name>
<evidence type="ECO:0008006" key="2">
    <source>
        <dbReference type="Google" id="ProtNLM"/>
    </source>
</evidence>
<comment type="caution">
    <text evidence="1">The sequence shown here is derived from an EMBL/GenBank/DDBJ whole genome shotgun (WGS) entry which is preliminary data.</text>
</comment>
<organism evidence="1">
    <name type="scientific">marine sediment metagenome</name>
    <dbReference type="NCBI Taxonomy" id="412755"/>
    <lineage>
        <taxon>unclassified sequences</taxon>
        <taxon>metagenomes</taxon>
        <taxon>ecological metagenomes</taxon>
    </lineage>
</organism>
<dbReference type="Pfam" id="PF14269">
    <property type="entry name" value="Arylsulfotran_2"/>
    <property type="match status" value="1"/>
</dbReference>
<dbReference type="AlphaFoldDB" id="X1P291"/>
<proteinExistence type="predicted"/>
<accession>X1P291</accession>
<dbReference type="PANTHER" id="PTHR35340">
    <property type="entry name" value="PQQ ENZYME REPEAT PROTEIN-RELATED"/>
    <property type="match status" value="1"/>
</dbReference>
<evidence type="ECO:0000313" key="1">
    <source>
        <dbReference type="EMBL" id="GAI36556.1"/>
    </source>
</evidence>
<dbReference type="PANTHER" id="PTHR35340:SF5">
    <property type="entry name" value="ASST-DOMAIN-CONTAINING PROTEIN"/>
    <property type="match status" value="1"/>
</dbReference>
<dbReference type="SUPFAM" id="SSF50998">
    <property type="entry name" value="Quinoprotein alcohol dehydrogenase-like"/>
    <property type="match status" value="1"/>
</dbReference>
<feature type="non-terminal residue" evidence="1">
    <location>
        <position position="249"/>
    </location>
</feature>
<dbReference type="InterPro" id="IPR053143">
    <property type="entry name" value="Arylsulfate_ST"/>
</dbReference>
<dbReference type="InterPro" id="IPR011047">
    <property type="entry name" value="Quinoprotein_ADH-like_sf"/>
</dbReference>